<organism evidence="1 2">
    <name type="scientific">Polarella glacialis</name>
    <name type="common">Dinoflagellate</name>
    <dbReference type="NCBI Taxonomy" id="89957"/>
    <lineage>
        <taxon>Eukaryota</taxon>
        <taxon>Sar</taxon>
        <taxon>Alveolata</taxon>
        <taxon>Dinophyceae</taxon>
        <taxon>Suessiales</taxon>
        <taxon>Suessiaceae</taxon>
        <taxon>Polarella</taxon>
    </lineage>
</organism>
<proteinExistence type="predicted"/>
<dbReference type="PANTHER" id="PTHR11440">
    <property type="entry name" value="LECITHIN-CHOLESTEROL ACYLTRANSFERASE-RELATED"/>
    <property type="match status" value="1"/>
</dbReference>
<evidence type="ECO:0000313" key="1">
    <source>
        <dbReference type="EMBL" id="CAE8742182.1"/>
    </source>
</evidence>
<accession>A0A813LYA3</accession>
<dbReference type="Proteomes" id="UP000626109">
    <property type="component" value="Unassembled WGS sequence"/>
</dbReference>
<dbReference type="SUPFAM" id="SSF53474">
    <property type="entry name" value="alpha/beta-Hydrolases"/>
    <property type="match status" value="1"/>
</dbReference>
<sequence length="813" mass="89069">MSLHQPPERLPVILVPGFCSSGLEVQQSSVCPLWEGRRVWMGLSKLGFQSIHGKGMWDPKSHSLKNKWLQHLMLAGPDLEQPGVRLKVIEGMEGVRSLAPDSLGGLAAEASYIFAPVIDLLESMGYREGVDLVAASYDWRFAPSALEKREGYCEKLVQTVEALDRRSTGVAILAHSMGNKMVQYFLAYVKRSRGQQWLDRHINVWIAAAAPHLGAAQAARATLLGDRFGLGSFISDSEALALARSLSASPWLFPIGAAEKQPMFWLRRGGLLELRNFSASLENCGIESKRNRVMLTVEVCWGEDCNSESLTTKTSTAFDGKLASFDVAKNLIQFGGPAVLPRAATISVIVKEKGVHDDANRNWLKRCGKGVIGCVQLIGEASQGRGCLGVPKASTGCASIASLLEGSRGSDGFVQVRLPICSTHGLRGLGAGKDKATCDRFVSFDLRWLGFSQVREAWLGSQTLKAFTGHEACQFPASVRHSRRAEQETYDPLGIPQLLKMEACEQLLEVWEEYYEKDQLYDHTGQEDCPPIRRVLAAHGVGLPTEVMYALRIRTARLKPAELQTRFVLDDEAELATPSEALTIEGGIVKALACKSSLSGDGVVPICSLDHCKSWAGSLHLQLLHLEGAEHRDMLADPRFHRAIRDAVILQPLRPCPPLSYSIAGTFSQWMPVLMGWQGTCFTHVIRIGEQGRESFQILLAGNWQTVLYPSVKDANPTVAHHLLGPDARNKGMDWTINRGFHPFGAGAIRPGTEYRVLLSVDTGGRATGITWEEQLDMQDFGPELSEPVGAAPSTPQMTVSATAVCRTHEQYL</sequence>
<reference evidence="1" key="1">
    <citation type="submission" date="2021-02" db="EMBL/GenBank/DDBJ databases">
        <authorList>
            <person name="Dougan E. K."/>
            <person name="Rhodes N."/>
            <person name="Thang M."/>
            <person name="Chan C."/>
        </authorList>
    </citation>
    <scope>NUCLEOTIDE SEQUENCE</scope>
</reference>
<dbReference type="Pfam" id="PF02450">
    <property type="entry name" value="LCAT"/>
    <property type="match status" value="1"/>
</dbReference>
<dbReference type="GO" id="GO:0006629">
    <property type="term" value="P:lipid metabolic process"/>
    <property type="evidence" value="ECO:0007669"/>
    <property type="project" value="InterPro"/>
</dbReference>
<comment type="caution">
    <text evidence="1">The sequence shown here is derived from an EMBL/GenBank/DDBJ whole genome shotgun (WGS) entry which is preliminary data.</text>
</comment>
<dbReference type="InterPro" id="IPR029058">
    <property type="entry name" value="AB_hydrolase_fold"/>
</dbReference>
<name>A0A813LYA3_POLGL</name>
<dbReference type="AlphaFoldDB" id="A0A813LYA3"/>
<evidence type="ECO:0000313" key="2">
    <source>
        <dbReference type="Proteomes" id="UP000626109"/>
    </source>
</evidence>
<dbReference type="EMBL" id="CAJNNW010037482">
    <property type="protein sequence ID" value="CAE8742182.1"/>
    <property type="molecule type" value="Genomic_DNA"/>
</dbReference>
<dbReference type="Gene3D" id="3.40.50.1820">
    <property type="entry name" value="alpha/beta hydrolase"/>
    <property type="match status" value="2"/>
</dbReference>
<gene>
    <name evidence="1" type="ORF">PGLA2088_LOCUS50857</name>
</gene>
<dbReference type="GO" id="GO:0008374">
    <property type="term" value="F:O-acyltransferase activity"/>
    <property type="evidence" value="ECO:0007669"/>
    <property type="project" value="InterPro"/>
</dbReference>
<dbReference type="InterPro" id="IPR003386">
    <property type="entry name" value="LACT/PDAT_acylTrfase"/>
</dbReference>
<protein>
    <submittedName>
        <fullName evidence="1">Uncharacterized protein</fullName>
    </submittedName>
</protein>